<dbReference type="InterPro" id="IPR013324">
    <property type="entry name" value="RNA_pol_sigma_r3/r4-like"/>
</dbReference>
<dbReference type="RefSeq" id="WP_228351190.1">
    <property type="nucleotide sequence ID" value="NZ_JACEGA010000001.1"/>
</dbReference>
<dbReference type="CDD" id="cd06171">
    <property type="entry name" value="Sigma70_r4"/>
    <property type="match status" value="1"/>
</dbReference>
<name>A0A839JWN2_9FIRM</name>
<dbReference type="Pfam" id="PF04542">
    <property type="entry name" value="Sigma70_r2"/>
    <property type="match status" value="1"/>
</dbReference>
<evidence type="ECO:0000256" key="2">
    <source>
        <dbReference type="ARBA" id="ARBA00023015"/>
    </source>
</evidence>
<dbReference type="NCBIfam" id="TIGR02937">
    <property type="entry name" value="sigma70-ECF"/>
    <property type="match status" value="1"/>
</dbReference>
<dbReference type="GO" id="GO:0003677">
    <property type="term" value="F:DNA binding"/>
    <property type="evidence" value="ECO:0007669"/>
    <property type="project" value="InterPro"/>
</dbReference>
<feature type="domain" description="RNA polymerase sigma factor 70 region 4 type 2" evidence="7">
    <location>
        <begin position="113"/>
        <end position="160"/>
    </location>
</feature>
<keyword evidence="9" id="KW-1185">Reference proteome</keyword>
<dbReference type="InterPro" id="IPR036388">
    <property type="entry name" value="WH-like_DNA-bd_sf"/>
</dbReference>
<keyword evidence="4" id="KW-0804">Transcription</keyword>
<protein>
    <recommendedName>
        <fullName evidence="5">RNA polymerase sigma factor SigZ</fullName>
    </recommendedName>
</protein>
<dbReference type="GO" id="GO:0016987">
    <property type="term" value="F:sigma factor activity"/>
    <property type="evidence" value="ECO:0007669"/>
    <property type="project" value="UniProtKB-KW"/>
</dbReference>
<dbReference type="InterPro" id="IPR013249">
    <property type="entry name" value="RNA_pol_sigma70_r4_t2"/>
</dbReference>
<keyword evidence="3" id="KW-0731">Sigma factor</keyword>
<dbReference type="InterPro" id="IPR007627">
    <property type="entry name" value="RNA_pol_sigma70_r2"/>
</dbReference>
<dbReference type="SUPFAM" id="SSF88659">
    <property type="entry name" value="Sigma3 and sigma4 domains of RNA polymerase sigma factors"/>
    <property type="match status" value="1"/>
</dbReference>
<dbReference type="NCBIfam" id="TIGR02959">
    <property type="entry name" value="SigZ"/>
    <property type="match status" value="1"/>
</dbReference>
<dbReference type="InterPro" id="IPR014304">
    <property type="entry name" value="RNA_pol_sigma-Z"/>
</dbReference>
<evidence type="ECO:0000259" key="7">
    <source>
        <dbReference type="Pfam" id="PF08281"/>
    </source>
</evidence>
<dbReference type="AlphaFoldDB" id="A0A839JWN2"/>
<dbReference type="PANTHER" id="PTHR43133:SF62">
    <property type="entry name" value="RNA POLYMERASE SIGMA FACTOR SIGZ"/>
    <property type="match status" value="1"/>
</dbReference>
<gene>
    <name evidence="8" type="primary">sigZ</name>
    <name evidence="8" type="ORF">H0486_00690</name>
</gene>
<reference evidence="8 9" key="1">
    <citation type="submission" date="2020-07" db="EMBL/GenBank/DDBJ databases">
        <title>Characterization and genome sequencing of isolate MD1, a novel member within the family Lachnospiraceae.</title>
        <authorList>
            <person name="Rettenmaier R."/>
            <person name="Di Bello L."/>
            <person name="Zinser C."/>
            <person name="Scheitz K."/>
            <person name="Liebl W."/>
            <person name="Zverlov V."/>
        </authorList>
    </citation>
    <scope>NUCLEOTIDE SEQUENCE [LARGE SCALE GENOMIC DNA]</scope>
    <source>
        <strain evidence="8 9">MD1</strain>
    </source>
</reference>
<comment type="caution">
    <text evidence="8">The sequence shown here is derived from an EMBL/GenBank/DDBJ whole genome shotgun (WGS) entry which is preliminary data.</text>
</comment>
<dbReference type="SUPFAM" id="SSF88946">
    <property type="entry name" value="Sigma2 domain of RNA polymerase sigma factors"/>
    <property type="match status" value="1"/>
</dbReference>
<sequence>MEYGTEQIWEEFSSALRSFIARRVSNPSQIEDILQDVFVKIHSNIDSLKESTKVHSWVYQIARNTIIDYYRKEKMKLEDIDEIPLEDEGAINNINNIVDSEPAQKVAAGLKGMIDDLPEKYSQALYLVEIEGLSQVELAKRLGISVSGAKSRVQRGRQLLKDSLMKCCHFELDRYGRIINYHPICCCCCHPNKNDLP</sequence>
<dbReference type="InterPro" id="IPR013325">
    <property type="entry name" value="RNA_pol_sigma_r2"/>
</dbReference>
<keyword evidence="2" id="KW-0805">Transcription regulation</keyword>
<organism evidence="8 9">
    <name type="scientific">Variimorphobacter saccharofermentans</name>
    <dbReference type="NCBI Taxonomy" id="2755051"/>
    <lineage>
        <taxon>Bacteria</taxon>
        <taxon>Bacillati</taxon>
        <taxon>Bacillota</taxon>
        <taxon>Clostridia</taxon>
        <taxon>Lachnospirales</taxon>
        <taxon>Lachnospiraceae</taxon>
        <taxon>Variimorphobacter</taxon>
    </lineage>
</organism>
<evidence type="ECO:0000256" key="4">
    <source>
        <dbReference type="ARBA" id="ARBA00023163"/>
    </source>
</evidence>
<dbReference type="InterPro" id="IPR014284">
    <property type="entry name" value="RNA_pol_sigma-70_dom"/>
</dbReference>
<comment type="similarity">
    <text evidence="1">Belongs to the sigma-70 factor family. ECF subfamily.</text>
</comment>
<dbReference type="Pfam" id="PF08281">
    <property type="entry name" value="Sigma70_r4_2"/>
    <property type="match status" value="1"/>
</dbReference>
<dbReference type="GO" id="GO:0006352">
    <property type="term" value="P:DNA-templated transcription initiation"/>
    <property type="evidence" value="ECO:0007669"/>
    <property type="project" value="InterPro"/>
</dbReference>
<dbReference type="Gene3D" id="1.10.1740.10">
    <property type="match status" value="1"/>
</dbReference>
<dbReference type="Gene3D" id="1.10.10.10">
    <property type="entry name" value="Winged helix-like DNA-binding domain superfamily/Winged helix DNA-binding domain"/>
    <property type="match status" value="1"/>
</dbReference>
<evidence type="ECO:0000259" key="6">
    <source>
        <dbReference type="Pfam" id="PF04542"/>
    </source>
</evidence>
<dbReference type="InterPro" id="IPR039425">
    <property type="entry name" value="RNA_pol_sigma-70-like"/>
</dbReference>
<feature type="domain" description="RNA polymerase sigma-70 region 2" evidence="6">
    <location>
        <begin position="10"/>
        <end position="74"/>
    </location>
</feature>
<evidence type="ECO:0000256" key="5">
    <source>
        <dbReference type="NCBIfam" id="TIGR02959"/>
    </source>
</evidence>
<dbReference type="NCBIfam" id="NF007215">
    <property type="entry name" value="PRK09637.1"/>
    <property type="match status" value="1"/>
</dbReference>
<evidence type="ECO:0000313" key="8">
    <source>
        <dbReference type="EMBL" id="MBB2181412.1"/>
    </source>
</evidence>
<evidence type="ECO:0000313" key="9">
    <source>
        <dbReference type="Proteomes" id="UP000574276"/>
    </source>
</evidence>
<dbReference type="EMBL" id="JACEGA010000001">
    <property type="protein sequence ID" value="MBB2181412.1"/>
    <property type="molecule type" value="Genomic_DNA"/>
</dbReference>
<dbReference type="PANTHER" id="PTHR43133">
    <property type="entry name" value="RNA POLYMERASE ECF-TYPE SIGMA FACTO"/>
    <property type="match status" value="1"/>
</dbReference>
<accession>A0A839JWN2</accession>
<dbReference type="Proteomes" id="UP000574276">
    <property type="component" value="Unassembled WGS sequence"/>
</dbReference>
<evidence type="ECO:0000256" key="1">
    <source>
        <dbReference type="ARBA" id="ARBA00010641"/>
    </source>
</evidence>
<proteinExistence type="inferred from homology"/>
<evidence type="ECO:0000256" key="3">
    <source>
        <dbReference type="ARBA" id="ARBA00023082"/>
    </source>
</evidence>